<dbReference type="GeneID" id="25301358"/>
<dbReference type="EMBL" id="KN846969">
    <property type="protein sequence ID" value="KIW86470.1"/>
    <property type="molecule type" value="Genomic_DNA"/>
</dbReference>
<dbReference type="HOGENOM" id="CLU_2223325_0_0_1"/>
<gene>
    <name evidence="3" type="ORF">Z517_01868</name>
</gene>
<dbReference type="Proteomes" id="UP000053029">
    <property type="component" value="Unassembled WGS sequence"/>
</dbReference>
<proteinExistence type="predicted"/>
<sequence length="106" mass="11822">MHRDPSTTCATRPDTTAQPPEQHLKPSSPVKRSLPRQPILRNTYTYLIFIYLMFTHLIKPWGHLSDSPHAITGTMATTAHNSIMATIIHTSIMAIMDTLEGASEIP</sequence>
<feature type="compositionally biased region" description="Polar residues" evidence="1">
    <location>
        <begin position="1"/>
        <end position="19"/>
    </location>
</feature>
<organism evidence="3 4">
    <name type="scientific">Fonsecaea pedrosoi CBS 271.37</name>
    <dbReference type="NCBI Taxonomy" id="1442368"/>
    <lineage>
        <taxon>Eukaryota</taxon>
        <taxon>Fungi</taxon>
        <taxon>Dikarya</taxon>
        <taxon>Ascomycota</taxon>
        <taxon>Pezizomycotina</taxon>
        <taxon>Eurotiomycetes</taxon>
        <taxon>Chaetothyriomycetidae</taxon>
        <taxon>Chaetothyriales</taxon>
        <taxon>Herpotrichiellaceae</taxon>
        <taxon>Fonsecaea</taxon>
    </lineage>
</organism>
<keyword evidence="2" id="KW-1133">Transmembrane helix</keyword>
<keyword evidence="2" id="KW-0472">Membrane</keyword>
<dbReference type="RefSeq" id="XP_013290278.1">
    <property type="nucleotide sequence ID" value="XM_013434824.1"/>
</dbReference>
<evidence type="ECO:0000256" key="2">
    <source>
        <dbReference type="SAM" id="Phobius"/>
    </source>
</evidence>
<evidence type="ECO:0000256" key="1">
    <source>
        <dbReference type="SAM" id="MobiDB-lite"/>
    </source>
</evidence>
<keyword evidence="2" id="KW-0812">Transmembrane</keyword>
<accession>A0A0D2H6J1</accession>
<evidence type="ECO:0000313" key="4">
    <source>
        <dbReference type="Proteomes" id="UP000053029"/>
    </source>
</evidence>
<name>A0A0D2H6J1_9EURO</name>
<protein>
    <submittedName>
        <fullName evidence="3">Uncharacterized protein</fullName>
    </submittedName>
</protein>
<dbReference type="AlphaFoldDB" id="A0A0D2H6J1"/>
<dbReference type="VEuPathDB" id="FungiDB:Z517_01868"/>
<feature type="region of interest" description="Disordered" evidence="1">
    <location>
        <begin position="1"/>
        <end position="34"/>
    </location>
</feature>
<evidence type="ECO:0000313" key="3">
    <source>
        <dbReference type="EMBL" id="KIW86470.1"/>
    </source>
</evidence>
<keyword evidence="4" id="KW-1185">Reference proteome</keyword>
<feature type="transmembrane region" description="Helical" evidence="2">
    <location>
        <begin position="39"/>
        <end position="58"/>
    </location>
</feature>
<reference evidence="3 4" key="1">
    <citation type="submission" date="2015-01" db="EMBL/GenBank/DDBJ databases">
        <title>The Genome Sequence of Fonsecaea pedrosoi CBS 271.37.</title>
        <authorList>
            <consortium name="The Broad Institute Genomics Platform"/>
            <person name="Cuomo C."/>
            <person name="de Hoog S."/>
            <person name="Gorbushina A."/>
            <person name="Stielow B."/>
            <person name="Teixiera M."/>
            <person name="Abouelleil A."/>
            <person name="Chapman S.B."/>
            <person name="Priest M."/>
            <person name="Young S.K."/>
            <person name="Wortman J."/>
            <person name="Nusbaum C."/>
            <person name="Birren B."/>
        </authorList>
    </citation>
    <scope>NUCLEOTIDE SEQUENCE [LARGE SCALE GENOMIC DNA]</scope>
    <source>
        <strain evidence="3 4">CBS 271.37</strain>
    </source>
</reference>